<dbReference type="PRINTS" id="PR00080">
    <property type="entry name" value="SDRFAMILY"/>
</dbReference>
<dbReference type="CDD" id="cd05233">
    <property type="entry name" value="SDR_c"/>
    <property type="match status" value="1"/>
</dbReference>
<dbReference type="SUPFAM" id="SSF51735">
    <property type="entry name" value="NAD(P)-binding Rossmann-fold domains"/>
    <property type="match status" value="1"/>
</dbReference>
<dbReference type="InterPro" id="IPR036291">
    <property type="entry name" value="NAD(P)-bd_dom_sf"/>
</dbReference>
<name>W9WHL2_9EURO</name>
<dbReference type="STRING" id="1182543.W9WHL2"/>
<dbReference type="RefSeq" id="XP_007748160.1">
    <property type="nucleotide sequence ID" value="XM_007749970.1"/>
</dbReference>
<dbReference type="InterPro" id="IPR002347">
    <property type="entry name" value="SDR_fam"/>
</dbReference>
<dbReference type="PRINTS" id="PR00081">
    <property type="entry name" value="GDHRDH"/>
</dbReference>
<evidence type="ECO:0000313" key="4">
    <source>
        <dbReference type="EMBL" id="EXJ67378.1"/>
    </source>
</evidence>
<dbReference type="GeneID" id="19194087"/>
<dbReference type="PANTHER" id="PTHR42760">
    <property type="entry name" value="SHORT-CHAIN DEHYDROGENASES/REDUCTASES FAMILY MEMBER"/>
    <property type="match status" value="1"/>
</dbReference>
<dbReference type="HOGENOM" id="CLU_010194_8_0_1"/>
<dbReference type="AlphaFoldDB" id="W9WHL2"/>
<dbReference type="Pfam" id="PF00106">
    <property type="entry name" value="adh_short"/>
    <property type="match status" value="1"/>
</dbReference>
<accession>W9WHL2</accession>
<protein>
    <recommendedName>
        <fullName evidence="6">NAD(P)-binding protein</fullName>
    </recommendedName>
</protein>
<comment type="similarity">
    <text evidence="1 3">Belongs to the short-chain dehydrogenases/reductases (SDR) family.</text>
</comment>
<dbReference type="PANTHER" id="PTHR42760:SF37">
    <property type="entry name" value="CLAVALDEHYDE DEHYDROGENASE"/>
    <property type="match status" value="1"/>
</dbReference>
<dbReference type="eggNOG" id="KOG1204">
    <property type="taxonomic scope" value="Eukaryota"/>
</dbReference>
<gene>
    <name evidence="4" type="ORF">A1O5_09391</name>
</gene>
<dbReference type="Proteomes" id="UP000019471">
    <property type="component" value="Unassembled WGS sequence"/>
</dbReference>
<evidence type="ECO:0000256" key="3">
    <source>
        <dbReference type="RuleBase" id="RU000363"/>
    </source>
</evidence>
<keyword evidence="2" id="KW-0560">Oxidoreductase</keyword>
<comment type="caution">
    <text evidence="4">The sequence shown here is derived from an EMBL/GenBank/DDBJ whole genome shotgun (WGS) entry which is preliminary data.</text>
</comment>
<evidence type="ECO:0000313" key="5">
    <source>
        <dbReference type="Proteomes" id="UP000019471"/>
    </source>
</evidence>
<dbReference type="EMBL" id="AMGX01000016">
    <property type="protein sequence ID" value="EXJ67378.1"/>
    <property type="molecule type" value="Genomic_DNA"/>
</dbReference>
<evidence type="ECO:0000256" key="2">
    <source>
        <dbReference type="ARBA" id="ARBA00023002"/>
    </source>
</evidence>
<dbReference type="GO" id="GO:0016616">
    <property type="term" value="F:oxidoreductase activity, acting on the CH-OH group of donors, NAD or NADP as acceptor"/>
    <property type="evidence" value="ECO:0007669"/>
    <property type="project" value="TreeGrafter"/>
</dbReference>
<evidence type="ECO:0008006" key="6">
    <source>
        <dbReference type="Google" id="ProtNLM"/>
    </source>
</evidence>
<proteinExistence type="inferred from homology"/>
<dbReference type="Gene3D" id="3.40.50.720">
    <property type="entry name" value="NAD(P)-binding Rossmann-like Domain"/>
    <property type="match status" value="1"/>
</dbReference>
<keyword evidence="5" id="KW-1185">Reference proteome</keyword>
<dbReference type="OrthoDB" id="1933717at2759"/>
<sequence length="290" mass="31611">MSDIADDYYLKESAYTRTLYREPYPSIDPTSPALSQAGRVVVITGASSGIGQRGWAAIILVALDLDGLQEIEKALKQITTDVEYILQPTDITSPNAVDALFEVIKTKYGHADVLINNAGTFGPTDRIADSDPSLWWRDFEINVKGTYLVSRAFLKLLGANRSGSIITVSSGFAVYVDGGASSYSVSKLTSLRFSEYLAAEYPNVNCVTIQPGIMDTTIAIDHHKPFALDSPELVGSTGVWLATDAAAWLSGRFISANWSVDELIARKEAILAGDDLTIRYQGKFGYEQFE</sequence>
<evidence type="ECO:0000256" key="1">
    <source>
        <dbReference type="ARBA" id="ARBA00006484"/>
    </source>
</evidence>
<organism evidence="4 5">
    <name type="scientific">Cladophialophora psammophila CBS 110553</name>
    <dbReference type="NCBI Taxonomy" id="1182543"/>
    <lineage>
        <taxon>Eukaryota</taxon>
        <taxon>Fungi</taxon>
        <taxon>Dikarya</taxon>
        <taxon>Ascomycota</taxon>
        <taxon>Pezizomycotina</taxon>
        <taxon>Eurotiomycetes</taxon>
        <taxon>Chaetothyriomycetidae</taxon>
        <taxon>Chaetothyriales</taxon>
        <taxon>Herpotrichiellaceae</taxon>
        <taxon>Cladophialophora</taxon>
    </lineage>
</organism>
<reference evidence="4 5" key="1">
    <citation type="submission" date="2013-03" db="EMBL/GenBank/DDBJ databases">
        <title>The Genome Sequence of Cladophialophora psammophila CBS 110553.</title>
        <authorList>
            <consortium name="The Broad Institute Genomics Platform"/>
            <person name="Cuomo C."/>
            <person name="de Hoog S."/>
            <person name="Gorbushina A."/>
            <person name="Walker B."/>
            <person name="Young S.K."/>
            <person name="Zeng Q."/>
            <person name="Gargeya S."/>
            <person name="Fitzgerald M."/>
            <person name="Haas B."/>
            <person name="Abouelleil A."/>
            <person name="Allen A.W."/>
            <person name="Alvarado L."/>
            <person name="Arachchi H.M."/>
            <person name="Berlin A.M."/>
            <person name="Chapman S.B."/>
            <person name="Gainer-Dewar J."/>
            <person name="Goldberg J."/>
            <person name="Griggs A."/>
            <person name="Gujja S."/>
            <person name="Hansen M."/>
            <person name="Howarth C."/>
            <person name="Imamovic A."/>
            <person name="Ireland A."/>
            <person name="Larimer J."/>
            <person name="McCowan C."/>
            <person name="Murphy C."/>
            <person name="Pearson M."/>
            <person name="Poon T.W."/>
            <person name="Priest M."/>
            <person name="Roberts A."/>
            <person name="Saif S."/>
            <person name="Shea T."/>
            <person name="Sisk P."/>
            <person name="Sykes S."/>
            <person name="Wortman J."/>
            <person name="Nusbaum C."/>
            <person name="Birren B."/>
        </authorList>
    </citation>
    <scope>NUCLEOTIDE SEQUENCE [LARGE SCALE GENOMIC DNA]</scope>
    <source>
        <strain evidence="4 5">CBS 110553</strain>
    </source>
</reference>